<dbReference type="InterPro" id="IPR006143">
    <property type="entry name" value="RND_pump_MFP"/>
</dbReference>
<feature type="domain" description="YknX-like C-terminal permuted SH3-like" evidence="3">
    <location>
        <begin position="280"/>
        <end position="330"/>
    </location>
</feature>
<dbReference type="InterPro" id="IPR058637">
    <property type="entry name" value="YknX-like_C"/>
</dbReference>
<dbReference type="PANTHER" id="PTHR30469:SF15">
    <property type="entry name" value="HLYD FAMILY OF SECRETION PROTEINS"/>
    <property type="match status" value="1"/>
</dbReference>
<evidence type="ECO:0000259" key="3">
    <source>
        <dbReference type="Pfam" id="PF25989"/>
    </source>
</evidence>
<name>A0ABT0B2I1_9SPHN</name>
<dbReference type="Gene3D" id="2.40.30.170">
    <property type="match status" value="1"/>
</dbReference>
<comment type="similarity">
    <text evidence="1">Belongs to the membrane fusion protein (MFP) (TC 8.A.1) family.</text>
</comment>
<dbReference type="RefSeq" id="WP_243993719.1">
    <property type="nucleotide sequence ID" value="NZ_JALHLE010000015.1"/>
</dbReference>
<evidence type="ECO:0000313" key="5">
    <source>
        <dbReference type="Proteomes" id="UP001162880"/>
    </source>
</evidence>
<dbReference type="Pfam" id="PF25989">
    <property type="entry name" value="YknX_C"/>
    <property type="match status" value="1"/>
</dbReference>
<comment type="caution">
    <text evidence="4">The sequence shown here is derived from an EMBL/GenBank/DDBJ whole genome shotgun (WGS) entry which is preliminary data.</text>
</comment>
<gene>
    <name evidence="4" type="ORF">MTR64_10970</name>
</gene>
<dbReference type="SUPFAM" id="SSF111369">
    <property type="entry name" value="HlyD-like secretion proteins"/>
    <property type="match status" value="1"/>
</dbReference>
<dbReference type="EMBL" id="JALHLE010000015">
    <property type="protein sequence ID" value="MCJ2179088.1"/>
    <property type="molecule type" value="Genomic_DNA"/>
</dbReference>
<reference evidence="4" key="1">
    <citation type="submission" date="2022-03" db="EMBL/GenBank/DDBJ databases">
        <title>Identification of a novel bacterium isolated from mangrove sediments.</title>
        <authorList>
            <person name="Pan X."/>
        </authorList>
    </citation>
    <scope>NUCLEOTIDE SEQUENCE</scope>
    <source>
        <strain evidence="4">B2580</strain>
    </source>
</reference>
<evidence type="ECO:0000256" key="1">
    <source>
        <dbReference type="ARBA" id="ARBA00009477"/>
    </source>
</evidence>
<evidence type="ECO:0000259" key="2">
    <source>
        <dbReference type="Pfam" id="PF25954"/>
    </source>
</evidence>
<dbReference type="InterPro" id="IPR058792">
    <property type="entry name" value="Beta-barrel_RND_2"/>
</dbReference>
<dbReference type="Proteomes" id="UP001162880">
    <property type="component" value="Unassembled WGS sequence"/>
</dbReference>
<proteinExistence type="inferred from homology"/>
<dbReference type="PANTHER" id="PTHR30469">
    <property type="entry name" value="MULTIDRUG RESISTANCE PROTEIN MDTA"/>
    <property type="match status" value="1"/>
</dbReference>
<organism evidence="4 5">
    <name type="scientific">Novosphingobium album</name>
    <name type="common">ex Hu et al. 2023</name>
    <dbReference type="NCBI Taxonomy" id="2930093"/>
    <lineage>
        <taxon>Bacteria</taxon>
        <taxon>Pseudomonadati</taxon>
        <taxon>Pseudomonadota</taxon>
        <taxon>Alphaproteobacteria</taxon>
        <taxon>Sphingomonadales</taxon>
        <taxon>Sphingomonadaceae</taxon>
        <taxon>Novosphingobium</taxon>
    </lineage>
</organism>
<accession>A0ABT0B2I1</accession>
<keyword evidence="5" id="KW-1185">Reference proteome</keyword>
<dbReference type="NCBIfam" id="TIGR01730">
    <property type="entry name" value="RND_mfp"/>
    <property type="match status" value="1"/>
</dbReference>
<dbReference type="Gene3D" id="2.40.420.20">
    <property type="match status" value="1"/>
</dbReference>
<evidence type="ECO:0000313" key="4">
    <source>
        <dbReference type="EMBL" id="MCJ2179088.1"/>
    </source>
</evidence>
<dbReference type="Pfam" id="PF25954">
    <property type="entry name" value="Beta-barrel_RND_2"/>
    <property type="match status" value="1"/>
</dbReference>
<dbReference type="Gene3D" id="2.40.50.100">
    <property type="match status" value="1"/>
</dbReference>
<feature type="domain" description="CusB-like beta-barrel" evidence="2">
    <location>
        <begin position="189"/>
        <end position="259"/>
    </location>
</feature>
<protein>
    <submittedName>
        <fullName evidence="4">Efflux RND transporter periplasmic adaptor subunit</fullName>
    </submittedName>
</protein>
<sequence length="331" mass="34625">MRKSVVVLLALAAFAVVAGLLWTFGGAGTKVTVAEVEQGPAADLVYATGYVEPEHPVIVSSRVTAPVGTVLVREGDRVVAGQALVRLDASEQQALLAQARADAQAKTVNERRVATLFRQGWVTAAANDTARASGQAARAQVAALEARLDQMTVRAGISGVVLKRDVEPGDLAVPGKTLMQLGDPAQVRITATVDERDIVRVHPGQVALLSTDALPGKVIRGRVREITPGGDPSQRAFRVRIGLDPGTSLPFGLTLEINVITREHDKALLVPAGAVAGGKVWVVRDGRAAQIPVRTGITGTEKVEIVSGLKAGDSVIVNPPEGLKDGARVRT</sequence>